<dbReference type="FunCoup" id="D4AEI0">
    <property type="interactions" value="85"/>
</dbReference>
<dbReference type="eggNOG" id="ENOG502TCTX">
    <property type="taxonomic scope" value="Eukaryota"/>
</dbReference>
<dbReference type="PhylomeDB" id="D4AEI0"/>
<dbReference type="Ensembl" id="ENSRNOT00000055734.3">
    <property type="protein sequence ID" value="ENSRNOP00000052592.3"/>
    <property type="gene ID" value="ENSRNOG00000037036.3"/>
</dbReference>
<evidence type="ECO:0000256" key="6">
    <source>
        <dbReference type="ARBA" id="ARBA00022989"/>
    </source>
</evidence>
<feature type="transmembrane region" description="Helical" evidence="15">
    <location>
        <begin position="242"/>
        <end position="263"/>
    </location>
</feature>
<feature type="transmembrane region" description="Helical" evidence="15">
    <location>
        <begin position="138"/>
        <end position="163"/>
    </location>
</feature>
<dbReference type="GO" id="GO:0004930">
    <property type="term" value="F:G protein-coupled receptor activity"/>
    <property type="evidence" value="ECO:0007669"/>
    <property type="project" value="UniProtKB-KW"/>
</dbReference>
<evidence type="ECO:0000256" key="11">
    <source>
        <dbReference type="ARBA" id="ARBA00023224"/>
    </source>
</evidence>
<protein>
    <recommendedName>
        <fullName evidence="14">Taste receptor type 2</fullName>
    </recommendedName>
</protein>
<keyword evidence="8 14" id="KW-0472">Membrane</keyword>
<dbReference type="Gene3D" id="1.20.1070.10">
    <property type="entry name" value="Rhodopsin 7-helix transmembrane proteins"/>
    <property type="match status" value="1"/>
</dbReference>
<evidence type="ECO:0000256" key="5">
    <source>
        <dbReference type="ARBA" id="ARBA00022692"/>
    </source>
</evidence>
<keyword evidence="3 14" id="KW-0919">Taste</keyword>
<dbReference type="GO" id="GO:0050912">
    <property type="term" value="P:detection of chemical stimulus involved in sensory perception of taste"/>
    <property type="evidence" value="ECO:0007669"/>
    <property type="project" value="UniProtKB-ARBA"/>
</dbReference>
<dbReference type="OrthoDB" id="8876749at2759"/>
<dbReference type="UCSC" id="RGD:2324836">
    <property type="organism name" value="rat"/>
</dbReference>
<comment type="subcellular location">
    <subcellularLocation>
        <location evidence="1 14">Membrane</location>
        <topology evidence="1 14">Multi-pass membrane protein</topology>
    </subcellularLocation>
</comment>
<dbReference type="GeneTree" id="ENSGT01150000286975"/>
<keyword evidence="5 14" id="KW-0812">Transmembrane</keyword>
<dbReference type="Pfam" id="PF05296">
    <property type="entry name" value="TAS2R"/>
    <property type="match status" value="1"/>
</dbReference>
<evidence type="ECO:0000256" key="2">
    <source>
        <dbReference type="ARBA" id="ARBA00007376"/>
    </source>
</evidence>
<dbReference type="CTD" id="100363053"/>
<keyword evidence="6 15" id="KW-1133">Transmembrane helix</keyword>
<evidence type="ECO:0000256" key="12">
    <source>
        <dbReference type="ARBA" id="ARBA00024847"/>
    </source>
</evidence>
<keyword evidence="4 14" id="KW-0716">Sensory transduction</keyword>
<dbReference type="KEGG" id="rno:100363053"/>
<dbReference type="PaxDb" id="10116-ENSRNOP00000052592"/>
<evidence type="ECO:0000256" key="13">
    <source>
        <dbReference type="RuleBase" id="RU004423"/>
    </source>
</evidence>
<dbReference type="PANTHER" id="PTHR11394">
    <property type="entry name" value="TASTE RECEPTOR TYPE 2"/>
    <property type="match status" value="1"/>
</dbReference>
<dbReference type="OMA" id="YVFPSGH"/>
<dbReference type="Proteomes" id="UP000002494">
    <property type="component" value="Chromosome 4"/>
</dbReference>
<comment type="similarity">
    <text evidence="2 13">Belongs to the G-protein coupled receptor T2R family.</text>
</comment>
<reference evidence="16" key="2">
    <citation type="submission" date="2025-08" db="UniProtKB">
        <authorList>
            <consortium name="Ensembl"/>
        </authorList>
    </citation>
    <scope>IDENTIFICATION</scope>
    <source>
        <strain evidence="16">Brown Norway</strain>
    </source>
</reference>
<reference evidence="16" key="1">
    <citation type="submission" date="2024-01" db="EMBL/GenBank/DDBJ databases">
        <title>GRCr8: a new rat reference genome assembly contstructed from accurate long reads and long range scaffolding.</title>
        <authorList>
            <person name="Doris P.A."/>
            <person name="Kalbfleisch T."/>
            <person name="Li K."/>
            <person name="Howe K."/>
            <person name="Wood J."/>
        </authorList>
    </citation>
    <scope>NUCLEOTIDE SEQUENCE [LARGE SCALE GENOMIC DNA]</scope>
    <source>
        <strain evidence="16">Brown Norway</strain>
    </source>
</reference>
<dbReference type="Reactome" id="R-RNO-420499">
    <property type="pathway name" value="Class C/3 (Metabotropic glutamate/pheromone receptors)"/>
</dbReference>
<dbReference type="PRO" id="PR:D4AEI0"/>
<keyword evidence="17" id="KW-1185">Reference proteome</keyword>
<dbReference type="InParanoid" id="D4AEI0"/>
<evidence type="ECO:0000313" key="16">
    <source>
        <dbReference type="Ensembl" id="ENSRNOP00000052592.3"/>
    </source>
</evidence>
<feature type="transmembrane region" description="Helical" evidence="15">
    <location>
        <begin position="15"/>
        <end position="39"/>
    </location>
</feature>
<evidence type="ECO:0000313" key="17">
    <source>
        <dbReference type="Proteomes" id="UP000002494"/>
    </source>
</evidence>
<dbReference type="Reactome" id="R-RNO-418594">
    <property type="pathway name" value="G alpha (i) signalling events"/>
</dbReference>
<evidence type="ECO:0000256" key="8">
    <source>
        <dbReference type="ARBA" id="ARBA00023136"/>
    </source>
</evidence>
<evidence type="ECO:0000256" key="15">
    <source>
        <dbReference type="SAM" id="Phobius"/>
    </source>
</evidence>
<feature type="transmembrane region" description="Helical" evidence="15">
    <location>
        <begin position="96"/>
        <end position="118"/>
    </location>
</feature>
<dbReference type="RGD" id="2324836">
    <property type="gene designation" value="Tas2r145"/>
</dbReference>
<comment type="function">
    <text evidence="12">Receptor that may play a role in the perception of bitterness and is gustducin-linked. May play a role in sensing the chemical composition of the gastrointestinal content. The activity of this receptor may stimulate alpha gustducin, mediate PLC-beta-2 activation and lead to the gating of TRPM5.</text>
</comment>
<evidence type="ECO:0000256" key="4">
    <source>
        <dbReference type="ARBA" id="ARBA00022606"/>
    </source>
</evidence>
<dbReference type="AGR" id="RGD:2324836"/>
<dbReference type="AlphaFoldDB" id="D4AEI0"/>
<dbReference type="PANTHER" id="PTHR11394:SF70">
    <property type="entry name" value="TASTE RECEPTOR TYPE 2 MEMBER 42"/>
    <property type="match status" value="1"/>
</dbReference>
<evidence type="ECO:0000256" key="14">
    <source>
        <dbReference type="RuleBase" id="RU004424"/>
    </source>
</evidence>
<evidence type="ECO:0000256" key="10">
    <source>
        <dbReference type="ARBA" id="ARBA00023180"/>
    </source>
</evidence>
<evidence type="ECO:0000256" key="1">
    <source>
        <dbReference type="ARBA" id="ARBA00004141"/>
    </source>
</evidence>
<gene>
    <name evidence="16 18" type="primary">Tas2r145</name>
</gene>
<feature type="transmembrane region" description="Helical" evidence="15">
    <location>
        <begin position="275"/>
        <end position="294"/>
    </location>
</feature>
<evidence type="ECO:0000256" key="9">
    <source>
        <dbReference type="ARBA" id="ARBA00023170"/>
    </source>
</evidence>
<keyword evidence="10" id="KW-0325">Glycoprotein</keyword>
<dbReference type="GO" id="GO:0016020">
    <property type="term" value="C:membrane"/>
    <property type="evidence" value="ECO:0000266"/>
    <property type="project" value="RGD"/>
</dbReference>
<dbReference type="VEuPathDB" id="HostDB:ENSRNOG00000037036"/>
<dbReference type="HOGENOM" id="CLU_072337_3_0_1"/>
<dbReference type="InterPro" id="IPR007960">
    <property type="entry name" value="TAS2R"/>
</dbReference>
<evidence type="ECO:0000256" key="3">
    <source>
        <dbReference type="ARBA" id="ARBA00022480"/>
    </source>
</evidence>
<evidence type="ECO:0000256" key="7">
    <source>
        <dbReference type="ARBA" id="ARBA00023040"/>
    </source>
</evidence>
<keyword evidence="7 14" id="KW-0297">G-protein coupled receptor</keyword>
<dbReference type="SUPFAM" id="SSF81321">
    <property type="entry name" value="Family A G protein-coupled receptor-like"/>
    <property type="match status" value="1"/>
</dbReference>
<accession>D4AEI0</accession>
<proteinExistence type="inferred from homology"/>
<dbReference type="STRING" id="10116.ENSRNOP00000052592"/>
<organism evidence="16 17">
    <name type="scientific">Rattus norvegicus</name>
    <name type="common">Rat</name>
    <dbReference type="NCBI Taxonomy" id="10116"/>
    <lineage>
        <taxon>Eukaryota</taxon>
        <taxon>Metazoa</taxon>
        <taxon>Chordata</taxon>
        <taxon>Craniata</taxon>
        <taxon>Vertebrata</taxon>
        <taxon>Euteleostomi</taxon>
        <taxon>Mammalia</taxon>
        <taxon>Eutheria</taxon>
        <taxon>Euarchontoglires</taxon>
        <taxon>Glires</taxon>
        <taxon>Rodentia</taxon>
        <taxon>Myomorpha</taxon>
        <taxon>Muroidea</taxon>
        <taxon>Muridae</taxon>
        <taxon>Murinae</taxon>
        <taxon>Rattus</taxon>
    </lineage>
</organism>
<feature type="transmembrane region" description="Helical" evidence="15">
    <location>
        <begin position="194"/>
        <end position="215"/>
    </location>
</feature>
<reference evidence="16" key="3">
    <citation type="submission" date="2025-09" db="UniProtKB">
        <authorList>
            <consortium name="Ensembl"/>
        </authorList>
    </citation>
    <scope>IDENTIFICATION</scope>
    <source>
        <strain evidence="16">Brown Norway</strain>
    </source>
</reference>
<name>D4AEI0_RAT</name>
<keyword evidence="11 14" id="KW-0807">Transducer</keyword>
<sequence>MCGFPLSIQLLTGLVQMYVILIIAVFTPGMLGNVFIGLVNYSDWVKNKKITFINFILICLAASRISSVLVVFIDAIILELTPHVYHSYSRVKCSDIFWVITDQLSTWLATCLSIFYLLKIAHFSHPLFLWLKWRLRGVLVGFLLFSLFSLIVYFLLLELLSIWGDIYVIPKSNLTLYSETIKTLAFQKIIVFDMLYLVPFLVSLASLLLLFLSLVKHSQNLDRISTTSEDSRAKIHKKAMKMLLSFLVLFIIHIFCMQLSRWLFFLFPNNRSTNFLLLTLNIFPLSHTFIIILGNSKLRQRAMRVLQHLKSHKTPTTLLHSIYIIAKKNL</sequence>
<evidence type="ECO:0000313" key="18">
    <source>
        <dbReference type="RGD" id="2324836"/>
    </source>
</evidence>
<keyword evidence="9 14" id="KW-0675">Receptor</keyword>
<feature type="transmembrane region" description="Helical" evidence="15">
    <location>
        <begin position="51"/>
        <end position="76"/>
    </location>
</feature>